<dbReference type="InterPro" id="IPR001810">
    <property type="entry name" value="F-box_dom"/>
</dbReference>
<evidence type="ECO:0000256" key="1">
    <source>
        <dbReference type="SAM" id="MobiDB-lite"/>
    </source>
</evidence>
<dbReference type="Pfam" id="PF03478">
    <property type="entry name" value="Beta-prop_KIB1-4"/>
    <property type="match status" value="1"/>
</dbReference>
<dbReference type="PANTHER" id="PTHR33110:SF71">
    <property type="entry name" value="F-BOX_KELCH-REPEAT PROTEIN"/>
    <property type="match status" value="1"/>
</dbReference>
<evidence type="ECO:0000313" key="4">
    <source>
        <dbReference type="EMBL" id="RXH87038.1"/>
    </source>
</evidence>
<dbReference type="PANTHER" id="PTHR33110">
    <property type="entry name" value="F-BOX/KELCH-REPEAT PROTEIN-RELATED"/>
    <property type="match status" value="1"/>
</dbReference>
<dbReference type="AlphaFoldDB" id="A0A498IUG7"/>
<feature type="domain" description="F-box" evidence="2">
    <location>
        <begin position="21"/>
        <end position="53"/>
    </location>
</feature>
<name>A0A498IUG7_MALDO</name>
<evidence type="ECO:0000259" key="3">
    <source>
        <dbReference type="Pfam" id="PF03478"/>
    </source>
</evidence>
<dbReference type="Gene3D" id="1.20.1280.50">
    <property type="match status" value="1"/>
</dbReference>
<dbReference type="SUPFAM" id="SSF81383">
    <property type="entry name" value="F-box domain"/>
    <property type="match status" value="1"/>
</dbReference>
<gene>
    <name evidence="4" type="ORF">DVH24_028538</name>
</gene>
<reference evidence="4 5" key="1">
    <citation type="submission" date="2018-10" db="EMBL/GenBank/DDBJ databases">
        <title>A high-quality apple genome assembly.</title>
        <authorList>
            <person name="Hu J."/>
        </authorList>
    </citation>
    <scope>NUCLEOTIDE SEQUENCE [LARGE SCALE GENOMIC DNA]</scope>
    <source>
        <strain evidence="5">cv. HFTH1</strain>
        <tissue evidence="4">Young leaf</tissue>
    </source>
</reference>
<evidence type="ECO:0000313" key="5">
    <source>
        <dbReference type="Proteomes" id="UP000290289"/>
    </source>
</evidence>
<dbReference type="InterPro" id="IPR036047">
    <property type="entry name" value="F-box-like_dom_sf"/>
</dbReference>
<organism evidence="4 5">
    <name type="scientific">Malus domestica</name>
    <name type="common">Apple</name>
    <name type="synonym">Pyrus malus</name>
    <dbReference type="NCBI Taxonomy" id="3750"/>
    <lineage>
        <taxon>Eukaryota</taxon>
        <taxon>Viridiplantae</taxon>
        <taxon>Streptophyta</taxon>
        <taxon>Embryophyta</taxon>
        <taxon>Tracheophyta</taxon>
        <taxon>Spermatophyta</taxon>
        <taxon>Magnoliopsida</taxon>
        <taxon>eudicotyledons</taxon>
        <taxon>Gunneridae</taxon>
        <taxon>Pentapetalae</taxon>
        <taxon>rosids</taxon>
        <taxon>fabids</taxon>
        <taxon>Rosales</taxon>
        <taxon>Rosaceae</taxon>
        <taxon>Amygdaloideae</taxon>
        <taxon>Maleae</taxon>
        <taxon>Malus</taxon>
    </lineage>
</organism>
<dbReference type="Proteomes" id="UP000290289">
    <property type="component" value="Chromosome 10"/>
</dbReference>
<dbReference type="InterPro" id="IPR005174">
    <property type="entry name" value="KIB1-4_b-propeller"/>
</dbReference>
<feature type="domain" description="KIB1-4 beta-propeller" evidence="3">
    <location>
        <begin position="63"/>
        <end position="284"/>
    </location>
</feature>
<dbReference type="EMBL" id="RDQH01000336">
    <property type="protein sequence ID" value="RXH87038.1"/>
    <property type="molecule type" value="Genomic_DNA"/>
</dbReference>
<sequence length="308" mass="36061">MFKKKRKPDDINNQGRRQTPPFDIMKNVVQRLNISDRIRLCIVCKSWSSIAMQRDIRSGPQFPWLVLIQQSSEYLDLSIPSEGAKHKLPSLIAIPSFVGFVKEDKTPRHGEANYFVQKIALSSSDISECTVAAMFSSMELGLCRPGKKRWTILNYKIDQRLDILFSSSGKLYTWVKNHKIENENGSVIARTIRLRDGYQVELKLVYDKEEEWQRFNVDPCYQRFSIGVYFKNRHESYLIESTTHNKVVLIHQMKDSIIFGQYDANKFVRTSDFVVYKIDIENGSIFLRKYETFPSHPRVKFVRMELPE</sequence>
<comment type="caution">
    <text evidence="4">The sequence shown here is derived from an EMBL/GenBank/DDBJ whole genome shotgun (WGS) entry which is preliminary data.</text>
</comment>
<accession>A0A498IUG7</accession>
<dbReference type="Pfam" id="PF00646">
    <property type="entry name" value="F-box"/>
    <property type="match status" value="1"/>
</dbReference>
<keyword evidence="5" id="KW-1185">Reference proteome</keyword>
<feature type="region of interest" description="Disordered" evidence="1">
    <location>
        <begin position="1"/>
        <end position="20"/>
    </location>
</feature>
<protein>
    <submittedName>
        <fullName evidence="4">Uncharacterized protein</fullName>
    </submittedName>
</protein>
<evidence type="ECO:0000259" key="2">
    <source>
        <dbReference type="Pfam" id="PF00646"/>
    </source>
</evidence>
<proteinExistence type="predicted"/>